<sequence length="81" mass="9017">MMKFRFRRQGHDPQREKIKQELFSFNKVGCGCVGSPSATAASCVCAFYCVCETPILTLCLVLHLLFLSFSSVYSNSSPLCL</sequence>
<evidence type="ECO:0000256" key="1">
    <source>
        <dbReference type="SAM" id="Phobius"/>
    </source>
</evidence>
<dbReference type="EMBL" id="KV483163">
    <property type="protein sequence ID" value="OCT55570.1"/>
    <property type="molecule type" value="Genomic_DNA"/>
</dbReference>
<keyword evidence="1" id="KW-0812">Transmembrane</keyword>
<evidence type="ECO:0000313" key="2">
    <source>
        <dbReference type="EMBL" id="OCT55570.1"/>
    </source>
</evidence>
<reference evidence="2" key="1">
    <citation type="submission" date="2016-05" db="EMBL/GenBank/DDBJ databases">
        <title>WGS assembly of Xenopus laevis.</title>
        <authorList>
            <person name="Session A."/>
            <person name="Uno Y."/>
            <person name="Kwon T."/>
            <person name="Chapman J."/>
            <person name="Toyoda A."/>
            <person name="Takahashi S."/>
            <person name="Fukui A."/>
            <person name="Hikosaka A."/>
            <person name="Putnam N."/>
            <person name="Stites J."/>
            <person name="Van Heeringen S."/>
            <person name="Quigley I."/>
            <person name="Heinz S."/>
            <person name="Hellsten U."/>
            <person name="Lyons J."/>
            <person name="Suzuki A."/>
            <person name="Kondo M."/>
            <person name="Ogino H."/>
            <person name="Ochi H."/>
            <person name="Bogdanovic O."/>
            <person name="Lister R."/>
            <person name="Georgiou G."/>
            <person name="Paranjpe S."/>
            <person name="Van Kruijsbergen I."/>
            <person name="Mozaffari S."/>
            <person name="Shu S."/>
            <person name="Schmutz J."/>
            <person name="Jenkins J."/>
            <person name="Grimwood J."/>
            <person name="Carlson J."/>
            <person name="Mitros T."/>
            <person name="Simakov O."/>
            <person name="Heald R."/>
            <person name="Miller K."/>
            <person name="Haudenschild C."/>
            <person name="Kuroki Y."/>
            <person name="Tanaka T."/>
            <person name="Michiue T."/>
            <person name="Watanabe M."/>
            <person name="Kinoshita T."/>
            <person name="Ohta Y."/>
            <person name="Mawaribuchi S."/>
            <person name="Suzuki Y."/>
            <person name="Haramoto Y."/>
            <person name="Yamamoto T."/>
            <person name="Takagi C."/>
            <person name="Kitzman J."/>
            <person name="Shendure J."/>
            <person name="Nakayama T."/>
            <person name="Izutsu Y."/>
            <person name="Robert J."/>
            <person name="Dichmann D."/>
            <person name="Flajnik M."/>
            <person name="Houston D."/>
            <person name="Marcotte E."/>
            <person name="Wallingford J."/>
            <person name="Ito Y."/>
            <person name="Asashima M."/>
            <person name="Ueno N."/>
            <person name="Matsuda Y."/>
            <person name="Jan Veenstra G."/>
            <person name="Fujiyama A."/>
            <person name="Harland R."/>
            <person name="Taira M."/>
            <person name="Rokhsar D.S."/>
        </authorList>
    </citation>
    <scope>NUCLEOTIDE SEQUENCE</scope>
    <source>
        <strain evidence="2">J</strain>
        <tissue evidence="2">Blood</tissue>
    </source>
</reference>
<keyword evidence="1" id="KW-0472">Membrane</keyword>
<feature type="transmembrane region" description="Helical" evidence="1">
    <location>
        <begin position="55"/>
        <end position="73"/>
    </location>
</feature>
<name>A0A974BNX2_XENLA</name>
<dbReference type="AlphaFoldDB" id="A0A974BNX2"/>
<organism evidence="2">
    <name type="scientific">Xenopus laevis</name>
    <name type="common">African clawed frog</name>
    <dbReference type="NCBI Taxonomy" id="8355"/>
    <lineage>
        <taxon>Eukaryota</taxon>
        <taxon>Metazoa</taxon>
        <taxon>Chordata</taxon>
        <taxon>Craniata</taxon>
        <taxon>Vertebrata</taxon>
        <taxon>Euteleostomi</taxon>
        <taxon>Amphibia</taxon>
        <taxon>Batrachia</taxon>
        <taxon>Anura</taxon>
        <taxon>Pipoidea</taxon>
        <taxon>Pipidae</taxon>
        <taxon>Xenopodinae</taxon>
        <taxon>Xenopus</taxon>
        <taxon>Xenopus</taxon>
    </lineage>
</organism>
<protein>
    <submittedName>
        <fullName evidence="2">Uncharacterized protein</fullName>
    </submittedName>
</protein>
<keyword evidence="1" id="KW-1133">Transmembrane helix</keyword>
<accession>A0A974BNX2</accession>
<dbReference type="Proteomes" id="UP000694892">
    <property type="component" value="Unassembled WGS sequence"/>
</dbReference>
<proteinExistence type="predicted"/>
<gene>
    <name evidence="2" type="ORF">XELAEV_18000521mg</name>
</gene>